<proteinExistence type="predicted"/>
<gene>
    <name evidence="1" type="ORF">UFOPK3982_00917</name>
</gene>
<dbReference type="AlphaFoldDB" id="A0A6J7NB55"/>
<name>A0A6J7NB55_9ZZZZ</name>
<protein>
    <submittedName>
        <fullName evidence="1">Unannotated protein</fullName>
    </submittedName>
</protein>
<reference evidence="1" key="1">
    <citation type="submission" date="2020-05" db="EMBL/GenBank/DDBJ databases">
        <authorList>
            <person name="Chiriac C."/>
            <person name="Salcher M."/>
            <person name="Ghai R."/>
            <person name="Kavagutti S V."/>
        </authorList>
    </citation>
    <scope>NUCLEOTIDE SEQUENCE</scope>
</reference>
<dbReference type="EMBL" id="CAFBOO010000006">
    <property type="protein sequence ID" value="CAB4987669.1"/>
    <property type="molecule type" value="Genomic_DNA"/>
</dbReference>
<sequence>MPPDIAAAAKKLGVTEAVLLEALGIKAKP</sequence>
<evidence type="ECO:0000313" key="1">
    <source>
        <dbReference type="EMBL" id="CAB4987669.1"/>
    </source>
</evidence>
<organism evidence="1">
    <name type="scientific">freshwater metagenome</name>
    <dbReference type="NCBI Taxonomy" id="449393"/>
    <lineage>
        <taxon>unclassified sequences</taxon>
        <taxon>metagenomes</taxon>
        <taxon>ecological metagenomes</taxon>
    </lineage>
</organism>
<accession>A0A6J7NB55</accession>